<dbReference type="RefSeq" id="WP_149101884.1">
    <property type="nucleotide sequence ID" value="NZ_VTFT01000001.1"/>
</dbReference>
<sequence>MSHDPPYAIDLAGKLAGFDGHWQPRTVATFNGHDVMVVKVQGEFVWHSHDDTDDLFLVLAGRLRIELPHAVVELGPGQLFVVPRGMQHRPVADEEAHLLLIEPTGTPNTGDPATAAQRRTI</sequence>
<dbReference type="OrthoDB" id="9794183at2"/>
<evidence type="ECO:0000313" key="4">
    <source>
        <dbReference type="EMBL" id="TYT25334.1"/>
    </source>
</evidence>
<keyword evidence="5" id="KW-1185">Reference proteome</keyword>
<dbReference type="SUPFAM" id="SSF51182">
    <property type="entry name" value="RmlC-like cupins"/>
    <property type="match status" value="1"/>
</dbReference>
<reference evidence="4 5" key="1">
    <citation type="submission" date="2019-08" db="EMBL/GenBank/DDBJ databases">
        <title>Luteimonas viscosus sp. nov., isolated from soil of a sunflower field.</title>
        <authorList>
            <person name="Jianli Z."/>
            <person name="Ying Z."/>
        </authorList>
    </citation>
    <scope>NUCLEOTIDE SEQUENCE [LARGE SCALE GENOMIC DNA]</scope>
    <source>
        <strain evidence="4 5">XBU10</strain>
    </source>
</reference>
<evidence type="ECO:0000256" key="2">
    <source>
        <dbReference type="SAM" id="MobiDB-lite"/>
    </source>
</evidence>
<feature type="domain" description="Cyclic nucleotide-binding" evidence="3">
    <location>
        <begin position="42"/>
        <end position="80"/>
    </location>
</feature>
<dbReference type="Pfam" id="PF07883">
    <property type="entry name" value="Cupin_2"/>
    <property type="match status" value="1"/>
</dbReference>
<dbReference type="PROSITE" id="PS50042">
    <property type="entry name" value="CNMP_BINDING_3"/>
    <property type="match status" value="1"/>
</dbReference>
<protein>
    <submittedName>
        <fullName evidence="4">Cupin domain-containing protein</fullName>
    </submittedName>
</protein>
<gene>
    <name evidence="4" type="ORF">FZO89_03085</name>
</gene>
<dbReference type="InterPro" id="IPR013096">
    <property type="entry name" value="Cupin_2"/>
</dbReference>
<dbReference type="Proteomes" id="UP000324973">
    <property type="component" value="Unassembled WGS sequence"/>
</dbReference>
<dbReference type="InterPro" id="IPR000595">
    <property type="entry name" value="cNMP-bd_dom"/>
</dbReference>
<feature type="region of interest" description="Disordered" evidence="2">
    <location>
        <begin position="102"/>
        <end position="121"/>
    </location>
</feature>
<evidence type="ECO:0000313" key="5">
    <source>
        <dbReference type="Proteomes" id="UP000324973"/>
    </source>
</evidence>
<accession>A0A5D4XMH8</accession>
<organism evidence="4 5">
    <name type="scientific">Luteimonas viscosa</name>
    <dbReference type="NCBI Taxonomy" id="1132694"/>
    <lineage>
        <taxon>Bacteria</taxon>
        <taxon>Pseudomonadati</taxon>
        <taxon>Pseudomonadota</taxon>
        <taxon>Gammaproteobacteria</taxon>
        <taxon>Lysobacterales</taxon>
        <taxon>Lysobacteraceae</taxon>
        <taxon>Luteimonas</taxon>
    </lineage>
</organism>
<dbReference type="Gene3D" id="2.60.120.10">
    <property type="entry name" value="Jelly Rolls"/>
    <property type="match status" value="1"/>
</dbReference>
<dbReference type="PANTHER" id="PTHR36114">
    <property type="entry name" value="16.7 KDA PROTEIN IN WHIE LOCUS"/>
    <property type="match status" value="1"/>
</dbReference>
<comment type="caution">
    <text evidence="4">The sequence shown here is derived from an EMBL/GenBank/DDBJ whole genome shotgun (WGS) entry which is preliminary data.</text>
</comment>
<dbReference type="GO" id="GO:0005737">
    <property type="term" value="C:cytoplasm"/>
    <property type="evidence" value="ECO:0007669"/>
    <property type="project" value="UniProtKB-SubCell"/>
</dbReference>
<dbReference type="InterPro" id="IPR011051">
    <property type="entry name" value="RmlC_Cupin_sf"/>
</dbReference>
<feature type="compositionally biased region" description="Polar residues" evidence="2">
    <location>
        <begin position="105"/>
        <end position="121"/>
    </location>
</feature>
<evidence type="ECO:0000256" key="1">
    <source>
        <dbReference type="ARBA" id="ARBA00004496"/>
    </source>
</evidence>
<dbReference type="AlphaFoldDB" id="A0A5D4XMH8"/>
<dbReference type="InterPro" id="IPR052044">
    <property type="entry name" value="PKS_Associated_Protein"/>
</dbReference>
<dbReference type="InterPro" id="IPR014710">
    <property type="entry name" value="RmlC-like_jellyroll"/>
</dbReference>
<dbReference type="EMBL" id="VTFT01000001">
    <property type="protein sequence ID" value="TYT25334.1"/>
    <property type="molecule type" value="Genomic_DNA"/>
</dbReference>
<dbReference type="PANTHER" id="PTHR36114:SF1">
    <property type="entry name" value="16.7 KDA PROTEIN IN WHIE LOCUS"/>
    <property type="match status" value="1"/>
</dbReference>
<comment type="subcellular location">
    <subcellularLocation>
        <location evidence="1">Cytoplasm</location>
    </subcellularLocation>
</comment>
<name>A0A5D4XMH8_9GAMM</name>
<dbReference type="CDD" id="cd02226">
    <property type="entry name" value="cupin_YdbB-like"/>
    <property type="match status" value="1"/>
</dbReference>
<proteinExistence type="predicted"/>
<evidence type="ECO:0000259" key="3">
    <source>
        <dbReference type="PROSITE" id="PS50042"/>
    </source>
</evidence>